<keyword evidence="8" id="KW-1185">Reference proteome</keyword>
<evidence type="ECO:0000313" key="7">
    <source>
        <dbReference type="EMBL" id="KEY67200.1"/>
    </source>
</evidence>
<feature type="region of interest" description="Disordered" evidence="5">
    <location>
        <begin position="148"/>
        <end position="286"/>
    </location>
</feature>
<organism evidence="7 8">
    <name type="scientific">Stachybotrys chartarum (strain CBS 109288 / IBT 7711)</name>
    <name type="common">Toxic black mold</name>
    <name type="synonym">Stilbospora chartarum</name>
    <dbReference type="NCBI Taxonomy" id="1280523"/>
    <lineage>
        <taxon>Eukaryota</taxon>
        <taxon>Fungi</taxon>
        <taxon>Dikarya</taxon>
        <taxon>Ascomycota</taxon>
        <taxon>Pezizomycotina</taxon>
        <taxon>Sordariomycetes</taxon>
        <taxon>Hypocreomycetidae</taxon>
        <taxon>Hypocreales</taxon>
        <taxon>Stachybotryaceae</taxon>
        <taxon>Stachybotrys</taxon>
    </lineage>
</organism>
<evidence type="ECO:0000259" key="6">
    <source>
        <dbReference type="PROSITE" id="PS50089"/>
    </source>
</evidence>
<evidence type="ECO:0000313" key="8">
    <source>
        <dbReference type="Proteomes" id="UP000028045"/>
    </source>
</evidence>
<evidence type="ECO:0000256" key="1">
    <source>
        <dbReference type="ARBA" id="ARBA00022723"/>
    </source>
</evidence>
<feature type="domain" description="RING-type" evidence="6">
    <location>
        <begin position="347"/>
        <end position="388"/>
    </location>
</feature>
<accession>A0A084APH1</accession>
<dbReference type="PANTHER" id="PTHR23041">
    <property type="entry name" value="RING FINGER DOMAIN-CONTAINING"/>
    <property type="match status" value="1"/>
</dbReference>
<dbReference type="PROSITE" id="PS50089">
    <property type="entry name" value="ZF_RING_2"/>
    <property type="match status" value="1"/>
</dbReference>
<dbReference type="PROSITE" id="PS00518">
    <property type="entry name" value="ZF_RING_1"/>
    <property type="match status" value="1"/>
</dbReference>
<feature type="compositionally biased region" description="Basic and acidic residues" evidence="5">
    <location>
        <begin position="217"/>
        <end position="232"/>
    </location>
</feature>
<feature type="compositionally biased region" description="Polar residues" evidence="5">
    <location>
        <begin position="195"/>
        <end position="215"/>
    </location>
</feature>
<dbReference type="InterPro" id="IPR001841">
    <property type="entry name" value="Znf_RING"/>
</dbReference>
<sequence>MPTILAPPGTSISASSGRSVTGTFTVEANLPASHGDTLPLGPSAGQRSPVLPPLPPIRSPHARSSSPRHHSAHLAGHHLNPSSPSHPSQTHRAHPNTWSASNLAGYQAAPNQLPGWELGPFDESLFLDSLNSDDSLFDALTHIHGEATTPAAPYSGAQTSALPSLSGITTRPSIPEAGNANTHRTRQPALPAPSRSDTQLTTSTFDGSLPPTQLFDNVHDYNDDHEDSHNESTESAQTSFSETMPSRKRSTGPECSGTANNKRRRTFSTQKPPGACKQAAPKRRPVVLSTAADEEDLFGEDPTQSTTVDDLFSDDLPTIDLTETNEVPEELRKPDEDKRIKLSAFQCVICMDDATNLTVTHCGHLYCAQCLHSSLHVEVTKGKCPMCRSKIDMKPRETYTTKTKGYWPLELRLMTVTRKGKQKAAPNA</sequence>
<dbReference type="Gene3D" id="3.30.40.10">
    <property type="entry name" value="Zinc/RING finger domain, C3HC4 (zinc finger)"/>
    <property type="match status" value="1"/>
</dbReference>
<keyword evidence="2 4" id="KW-0863">Zinc-finger</keyword>
<keyword evidence="1" id="KW-0479">Metal-binding</keyword>
<dbReference type="InterPro" id="IPR017907">
    <property type="entry name" value="Znf_RING_CS"/>
</dbReference>
<feature type="region of interest" description="Disordered" evidence="5">
    <location>
        <begin position="25"/>
        <end position="97"/>
    </location>
</feature>
<dbReference type="InterPro" id="IPR047134">
    <property type="entry name" value="RNF4"/>
</dbReference>
<dbReference type="Proteomes" id="UP000028045">
    <property type="component" value="Unassembled WGS sequence"/>
</dbReference>
<evidence type="ECO:0000256" key="4">
    <source>
        <dbReference type="PROSITE-ProRule" id="PRU00175"/>
    </source>
</evidence>
<dbReference type="AlphaFoldDB" id="A0A084APH1"/>
<dbReference type="SMART" id="SM00184">
    <property type="entry name" value="RING"/>
    <property type="match status" value="1"/>
</dbReference>
<dbReference type="EMBL" id="KL648629">
    <property type="protein sequence ID" value="KEY67200.1"/>
    <property type="molecule type" value="Genomic_DNA"/>
</dbReference>
<name>A0A084APH1_STACB</name>
<evidence type="ECO:0000256" key="5">
    <source>
        <dbReference type="SAM" id="MobiDB-lite"/>
    </source>
</evidence>
<feature type="compositionally biased region" description="Basic residues" evidence="5">
    <location>
        <begin position="66"/>
        <end position="76"/>
    </location>
</feature>
<proteinExistence type="predicted"/>
<gene>
    <name evidence="7" type="ORF">S7711_03059</name>
</gene>
<reference evidence="7 8" key="1">
    <citation type="journal article" date="2014" name="BMC Genomics">
        <title>Comparative genome sequencing reveals chemotype-specific gene clusters in the toxigenic black mold Stachybotrys.</title>
        <authorList>
            <person name="Semeiks J."/>
            <person name="Borek D."/>
            <person name="Otwinowski Z."/>
            <person name="Grishin N.V."/>
        </authorList>
    </citation>
    <scope>NUCLEOTIDE SEQUENCE [LARGE SCALE GENOMIC DNA]</scope>
    <source>
        <strain evidence="8">CBS 109288 / IBT 7711</strain>
    </source>
</reference>
<feature type="compositionally biased region" description="Low complexity" evidence="5">
    <location>
        <begin position="77"/>
        <end position="88"/>
    </location>
</feature>
<dbReference type="PANTHER" id="PTHR23041:SF78">
    <property type="entry name" value="E3 UBIQUITIN-PROTEIN LIGASE RNF4"/>
    <property type="match status" value="1"/>
</dbReference>
<dbReference type="InterPro" id="IPR013083">
    <property type="entry name" value="Znf_RING/FYVE/PHD"/>
</dbReference>
<dbReference type="Pfam" id="PF13920">
    <property type="entry name" value="zf-C3HC4_3"/>
    <property type="match status" value="1"/>
</dbReference>
<dbReference type="GO" id="GO:0008270">
    <property type="term" value="F:zinc ion binding"/>
    <property type="evidence" value="ECO:0007669"/>
    <property type="project" value="UniProtKB-KW"/>
</dbReference>
<dbReference type="OrthoDB" id="6270329at2759"/>
<dbReference type="HOGENOM" id="CLU_641195_0_0_1"/>
<dbReference type="SUPFAM" id="SSF57850">
    <property type="entry name" value="RING/U-box"/>
    <property type="match status" value="1"/>
</dbReference>
<feature type="compositionally biased region" description="Polar residues" evidence="5">
    <location>
        <begin position="156"/>
        <end position="172"/>
    </location>
</feature>
<evidence type="ECO:0000256" key="2">
    <source>
        <dbReference type="ARBA" id="ARBA00022771"/>
    </source>
</evidence>
<protein>
    <recommendedName>
        <fullName evidence="6">RING-type domain-containing protein</fullName>
    </recommendedName>
</protein>
<feature type="compositionally biased region" description="Polar residues" evidence="5">
    <location>
        <begin position="233"/>
        <end position="244"/>
    </location>
</feature>
<keyword evidence="3" id="KW-0862">Zinc</keyword>
<evidence type="ECO:0000256" key="3">
    <source>
        <dbReference type="ARBA" id="ARBA00022833"/>
    </source>
</evidence>